<evidence type="ECO:0000313" key="3">
    <source>
        <dbReference type="Proteomes" id="UP000076574"/>
    </source>
</evidence>
<dbReference type="AlphaFoldDB" id="A0A161QTA3"/>
<keyword evidence="1" id="KW-0472">Membrane</keyword>
<gene>
    <name evidence="2" type="ORF">A4A58_20395</name>
</gene>
<evidence type="ECO:0000313" key="2">
    <source>
        <dbReference type="EMBL" id="KZD24714.1"/>
    </source>
</evidence>
<dbReference type="Proteomes" id="UP000076574">
    <property type="component" value="Unassembled WGS sequence"/>
</dbReference>
<evidence type="ECO:0000256" key="1">
    <source>
        <dbReference type="SAM" id="Phobius"/>
    </source>
</evidence>
<keyword evidence="1" id="KW-0812">Transmembrane</keyword>
<dbReference type="OrthoDB" id="8208136at2"/>
<proteinExistence type="predicted"/>
<feature type="transmembrane region" description="Helical" evidence="1">
    <location>
        <begin position="20"/>
        <end position="42"/>
    </location>
</feature>
<accession>A0A161QTA3</accession>
<feature type="transmembrane region" description="Helical" evidence="1">
    <location>
        <begin position="125"/>
        <end position="144"/>
    </location>
</feature>
<organism evidence="2 3">
    <name type="scientific">Tardiphaga robiniae</name>
    <dbReference type="NCBI Taxonomy" id="943830"/>
    <lineage>
        <taxon>Bacteria</taxon>
        <taxon>Pseudomonadati</taxon>
        <taxon>Pseudomonadota</taxon>
        <taxon>Alphaproteobacteria</taxon>
        <taxon>Hyphomicrobiales</taxon>
        <taxon>Nitrobacteraceae</taxon>
        <taxon>Tardiphaga</taxon>
    </lineage>
</organism>
<keyword evidence="1" id="KW-1133">Transmembrane helix</keyword>
<reference evidence="2 3" key="1">
    <citation type="submission" date="2016-03" db="EMBL/GenBank/DDBJ databases">
        <title>Microsymbionts genomes from the relict species Vavilovia formosa (Stev.) Fed.</title>
        <authorList>
            <person name="Kopat V."/>
            <person name="Chirak E."/>
            <person name="Kimeklis A."/>
            <person name="Andronov E."/>
        </authorList>
    </citation>
    <scope>NUCLEOTIDE SEQUENCE [LARGE SCALE GENOMIC DNA]</scope>
    <source>
        <strain evidence="2 3">Vaf07</strain>
    </source>
</reference>
<dbReference type="EMBL" id="LVYV01000002">
    <property type="protein sequence ID" value="KZD24714.1"/>
    <property type="molecule type" value="Genomic_DNA"/>
</dbReference>
<keyword evidence="3" id="KW-1185">Reference proteome</keyword>
<feature type="transmembrane region" description="Helical" evidence="1">
    <location>
        <begin position="92"/>
        <end position="110"/>
    </location>
</feature>
<sequence length="354" mass="39184">MFGAWISSAIRGIGEHWQLVLIAALLACLILQPLGNFLLYGWSRKAEEINSSLRTEAKKTYLSVFWDRTVELPKVESEFSELYYTWYGRRRFLIPLLLIFCVVVAVTLFLGSELVEIANGRSQKFSAACAAVAGAYTFVAWDFLGRAQRRNVTTSAIMRGALRLSMAVPVGFAFAAVVSADLGLFISFAVGVFPLETISTILRRLVNDKLKIELGANSAPDQVATLSGIDRSIADRIEDADITTIPQLAWCDPILLTMRTNLSFDYVVDIVGQALAWVYLGEKLQILRMFGLRSAYEIKVFMDELEGSDKNLKSNASKVLIAASLASQIPEEGLKYAFEQIAGDKATQFLYEAS</sequence>
<name>A0A161QTA3_9BRAD</name>
<dbReference type="RefSeq" id="WP_068730545.1">
    <property type="nucleotide sequence ID" value="NZ_LVYV01000002.1"/>
</dbReference>
<comment type="caution">
    <text evidence="2">The sequence shown here is derived from an EMBL/GenBank/DDBJ whole genome shotgun (WGS) entry which is preliminary data.</text>
</comment>
<protein>
    <submittedName>
        <fullName evidence="2">Uncharacterized protein</fullName>
    </submittedName>
</protein>